<keyword evidence="2" id="KW-1185">Reference proteome</keyword>
<comment type="caution">
    <text evidence="1">The sequence shown here is derived from an EMBL/GenBank/DDBJ whole genome shotgun (WGS) entry which is preliminary data.</text>
</comment>
<accession>A0A2V3J0V3</accession>
<protein>
    <submittedName>
        <fullName evidence="1">Uncharacterized protein</fullName>
    </submittedName>
</protein>
<dbReference type="AlphaFoldDB" id="A0A2V3J0V3"/>
<proteinExistence type="predicted"/>
<dbReference type="Proteomes" id="UP000247409">
    <property type="component" value="Unassembled WGS sequence"/>
</dbReference>
<gene>
    <name evidence="1" type="ORF">BWQ96_03190</name>
</gene>
<organism evidence="1 2">
    <name type="scientific">Gracilariopsis chorda</name>
    <dbReference type="NCBI Taxonomy" id="448386"/>
    <lineage>
        <taxon>Eukaryota</taxon>
        <taxon>Rhodophyta</taxon>
        <taxon>Florideophyceae</taxon>
        <taxon>Rhodymeniophycidae</taxon>
        <taxon>Gracilariales</taxon>
        <taxon>Gracilariaceae</taxon>
        <taxon>Gracilariopsis</taxon>
    </lineage>
</organism>
<evidence type="ECO:0000313" key="2">
    <source>
        <dbReference type="Proteomes" id="UP000247409"/>
    </source>
</evidence>
<name>A0A2V3J0V3_9FLOR</name>
<reference evidence="1 2" key="1">
    <citation type="journal article" date="2018" name="Mol. Biol. Evol.">
        <title>Analysis of the draft genome of the red seaweed Gracilariopsis chorda provides insights into genome size evolution in Rhodophyta.</title>
        <authorList>
            <person name="Lee J."/>
            <person name="Yang E.C."/>
            <person name="Graf L."/>
            <person name="Yang J.H."/>
            <person name="Qiu H."/>
            <person name="Zel Zion U."/>
            <person name="Chan C.X."/>
            <person name="Stephens T.G."/>
            <person name="Weber A.P.M."/>
            <person name="Boo G.H."/>
            <person name="Boo S.M."/>
            <person name="Kim K.M."/>
            <person name="Shin Y."/>
            <person name="Jung M."/>
            <person name="Lee S.J."/>
            <person name="Yim H.S."/>
            <person name="Lee J.H."/>
            <person name="Bhattacharya D."/>
            <person name="Yoon H.S."/>
        </authorList>
    </citation>
    <scope>NUCLEOTIDE SEQUENCE [LARGE SCALE GENOMIC DNA]</scope>
    <source>
        <strain evidence="1 2">SKKU-2015</strain>
        <tissue evidence="1">Whole body</tissue>
    </source>
</reference>
<evidence type="ECO:0000313" key="1">
    <source>
        <dbReference type="EMBL" id="PXF47000.1"/>
    </source>
</evidence>
<sequence length="65" mass="7382">MTNYGEKIEAKAHKMAMSIYGISATIKKRGEDRVVAGSFELRLKMLRQMTLPADELQRRLGSLIQ</sequence>
<dbReference type="EMBL" id="NBIV01000030">
    <property type="protein sequence ID" value="PXF47000.1"/>
    <property type="molecule type" value="Genomic_DNA"/>
</dbReference>